<evidence type="ECO:0000259" key="1">
    <source>
        <dbReference type="Pfam" id="PF14129"/>
    </source>
</evidence>
<organism evidence="2 3">
    <name type="scientific">Fibrisoma limi BUZ 3</name>
    <dbReference type="NCBI Taxonomy" id="1185876"/>
    <lineage>
        <taxon>Bacteria</taxon>
        <taxon>Pseudomonadati</taxon>
        <taxon>Bacteroidota</taxon>
        <taxon>Cytophagia</taxon>
        <taxon>Cytophagales</taxon>
        <taxon>Spirosomataceae</taxon>
        <taxon>Fibrisoma</taxon>
    </lineage>
</organism>
<dbReference type="OrthoDB" id="981921at2"/>
<name>I2GTC6_9BACT</name>
<dbReference type="Pfam" id="PF14129">
    <property type="entry name" value="DUF4296"/>
    <property type="match status" value="1"/>
</dbReference>
<keyword evidence="3" id="KW-1185">Reference proteome</keyword>
<accession>I2GTC6</accession>
<dbReference type="STRING" id="1185876.BN8_06560"/>
<dbReference type="RefSeq" id="WP_009285716.1">
    <property type="nucleotide sequence ID" value="NZ_CAIT01000010.1"/>
</dbReference>
<evidence type="ECO:0000313" key="2">
    <source>
        <dbReference type="EMBL" id="CCH57155.1"/>
    </source>
</evidence>
<proteinExistence type="predicted"/>
<evidence type="ECO:0000313" key="3">
    <source>
        <dbReference type="Proteomes" id="UP000009309"/>
    </source>
</evidence>
<reference evidence="2 3" key="1">
    <citation type="journal article" date="2012" name="J. Bacteriol.">
        <title>Genome Sequence of the Filamentous Bacterium Fibrisoma limi BUZ 3T.</title>
        <authorList>
            <person name="Filippini M."/>
            <person name="Qi W."/>
            <person name="Jaenicke S."/>
            <person name="Goesmann A."/>
            <person name="Smits T.H."/>
            <person name="Bagheri H.C."/>
        </authorList>
    </citation>
    <scope>NUCLEOTIDE SEQUENCE [LARGE SCALE GENOMIC DNA]</scope>
    <source>
        <strain evidence="3">BUZ 3T</strain>
    </source>
</reference>
<dbReference type="EMBL" id="CAIT01000010">
    <property type="protein sequence ID" value="CCH57155.1"/>
    <property type="molecule type" value="Genomic_DNA"/>
</dbReference>
<sequence>MHQIMLTRIRFIGMLLLAVWIGQACSTTDNNRPKNLIPQERMAEILTEVHMAEARVGRLGIATIDSSNIIYRRLEKGILKKYQVDTSAYTRSYVYYSSHPDEMEAIYKQVVDNLKQKIDSSSKTRL</sequence>
<dbReference type="AlphaFoldDB" id="I2GTC6"/>
<dbReference type="Proteomes" id="UP000009309">
    <property type="component" value="Unassembled WGS sequence"/>
</dbReference>
<comment type="caution">
    <text evidence="2">The sequence shown here is derived from an EMBL/GenBank/DDBJ whole genome shotgun (WGS) entry which is preliminary data.</text>
</comment>
<feature type="domain" description="DUF4296" evidence="1">
    <location>
        <begin position="33"/>
        <end position="118"/>
    </location>
</feature>
<protein>
    <recommendedName>
        <fullName evidence="1">DUF4296 domain-containing protein</fullName>
    </recommendedName>
</protein>
<dbReference type="InterPro" id="IPR025381">
    <property type="entry name" value="DUF4296"/>
</dbReference>
<dbReference type="eggNOG" id="ENOG5033DU3">
    <property type="taxonomic scope" value="Bacteria"/>
</dbReference>
<gene>
    <name evidence="2" type="ORF">BN8_06560</name>
</gene>